<comment type="caution">
    <text evidence="2">The sequence shown here is derived from an EMBL/GenBank/DDBJ whole genome shotgun (WGS) entry which is preliminary data.</text>
</comment>
<feature type="compositionally biased region" description="Basic residues" evidence="1">
    <location>
        <begin position="63"/>
        <end position="72"/>
    </location>
</feature>
<feature type="region of interest" description="Disordered" evidence="1">
    <location>
        <begin position="1"/>
        <end position="72"/>
    </location>
</feature>
<name>A0A0D9AVI0_STUST</name>
<dbReference type="PATRIC" id="fig|316.101.peg.4225"/>
<gene>
    <name evidence="2" type="ORF">UF78_00790</name>
</gene>
<dbReference type="OrthoDB" id="6912284at2"/>
<evidence type="ECO:0000256" key="1">
    <source>
        <dbReference type="SAM" id="MobiDB-lite"/>
    </source>
</evidence>
<evidence type="ECO:0000313" key="3">
    <source>
        <dbReference type="Proteomes" id="UP000032487"/>
    </source>
</evidence>
<organism evidence="2 3">
    <name type="scientific">Stutzerimonas stutzeri</name>
    <name type="common">Pseudomonas stutzeri</name>
    <dbReference type="NCBI Taxonomy" id="316"/>
    <lineage>
        <taxon>Bacteria</taxon>
        <taxon>Pseudomonadati</taxon>
        <taxon>Pseudomonadota</taxon>
        <taxon>Gammaproteobacteria</taxon>
        <taxon>Pseudomonadales</taxon>
        <taxon>Pseudomonadaceae</taxon>
        <taxon>Stutzerimonas</taxon>
    </lineage>
</organism>
<sequence>MNPSERGKENPDPLEDRNEKRGDQARSPRNGEVAGGDRDDVPGGAYNVPPSMADEVSEEDALKRRKPHNPER</sequence>
<dbReference type="Proteomes" id="UP000032487">
    <property type="component" value="Unassembled WGS sequence"/>
</dbReference>
<accession>A0A0D9AVI0</accession>
<dbReference type="AlphaFoldDB" id="A0A0D9AVI0"/>
<feature type="compositionally biased region" description="Basic and acidic residues" evidence="1">
    <location>
        <begin position="1"/>
        <end position="26"/>
    </location>
</feature>
<proteinExistence type="predicted"/>
<dbReference type="RefSeq" id="WP_045160110.1">
    <property type="nucleotide sequence ID" value="NZ_JYHV01000003.1"/>
</dbReference>
<protein>
    <submittedName>
        <fullName evidence="2">Uncharacterized protein</fullName>
    </submittedName>
</protein>
<reference evidence="2 3" key="1">
    <citation type="submission" date="2015-02" db="EMBL/GenBank/DDBJ databases">
        <title>Draft genome sequence of Pseudomonas stutzeri NT0128 isolated from wheat (Triticum turgidum) rhizosphere.</title>
        <authorList>
            <person name="Tovi N."/>
            <person name="Frenk S."/>
            <person name="Hadar Y."/>
            <person name="Minz D."/>
        </authorList>
    </citation>
    <scope>NUCLEOTIDE SEQUENCE [LARGE SCALE GENOMIC DNA]</scope>
    <source>
        <strain evidence="2 3">NT0128</strain>
    </source>
</reference>
<evidence type="ECO:0000313" key="2">
    <source>
        <dbReference type="EMBL" id="KJH85045.1"/>
    </source>
</evidence>
<dbReference type="EMBL" id="JYHV01000003">
    <property type="protein sequence ID" value="KJH85045.1"/>
    <property type="molecule type" value="Genomic_DNA"/>
</dbReference>